<feature type="region of interest" description="Disordered" evidence="1">
    <location>
        <begin position="25"/>
        <end position="86"/>
    </location>
</feature>
<feature type="compositionally biased region" description="Basic and acidic residues" evidence="1">
    <location>
        <begin position="50"/>
        <end position="80"/>
    </location>
</feature>
<protein>
    <submittedName>
        <fullName evidence="3">Uncharacterized protein</fullName>
    </submittedName>
</protein>
<keyword evidence="2" id="KW-0472">Membrane</keyword>
<reference evidence="3 4" key="1">
    <citation type="submission" date="2013-02" db="EMBL/GenBank/DDBJ databases">
        <title>A novel strain isolated from Lonar lake, Maharashtra, India.</title>
        <authorList>
            <person name="Singh A."/>
        </authorList>
    </citation>
    <scope>NUCLEOTIDE SEQUENCE [LARGE SCALE GENOMIC DNA]</scope>
    <source>
        <strain evidence="3 4">AK24</strain>
    </source>
</reference>
<keyword evidence="2" id="KW-0812">Transmembrane</keyword>
<dbReference type="EMBL" id="AQHR01000088">
    <property type="protein sequence ID" value="EON76257.1"/>
    <property type="molecule type" value="Genomic_DNA"/>
</dbReference>
<comment type="caution">
    <text evidence="3">The sequence shown here is derived from an EMBL/GenBank/DDBJ whole genome shotgun (WGS) entry which is preliminary data.</text>
</comment>
<keyword evidence="4" id="KW-1185">Reference proteome</keyword>
<evidence type="ECO:0000256" key="1">
    <source>
        <dbReference type="SAM" id="MobiDB-lite"/>
    </source>
</evidence>
<dbReference type="AlphaFoldDB" id="R7ZQ97"/>
<evidence type="ECO:0000313" key="4">
    <source>
        <dbReference type="Proteomes" id="UP000013909"/>
    </source>
</evidence>
<name>R7ZQ97_9BACT</name>
<sequence length="175" mass="19794">MDSGTIFYIIAVVIYFIYSALQQKKNQPKEGDIPDGSQSGDPTDLPQKGTFEDLLREIRKGQARHEEDAPKPVERREKPAPVEVPSYREVSIPKEKTTTYPSTGGLAEKYGKYQSKQPLVKLDDVVDIHDDRKILGEVEGTTKTTRQNPYAKLLKDPKSLREAVVVAEILNRKHF</sequence>
<proteinExistence type="predicted"/>
<gene>
    <name evidence="3" type="ORF">ADIS_3385</name>
</gene>
<dbReference type="Proteomes" id="UP000013909">
    <property type="component" value="Unassembled WGS sequence"/>
</dbReference>
<feature type="transmembrane region" description="Helical" evidence="2">
    <location>
        <begin position="6"/>
        <end position="21"/>
    </location>
</feature>
<dbReference type="OrthoDB" id="840081at2"/>
<dbReference type="RefSeq" id="WP_010855518.1">
    <property type="nucleotide sequence ID" value="NZ_AQHR01000088.1"/>
</dbReference>
<organism evidence="3 4">
    <name type="scientific">Lunatimonas lonarensis</name>
    <dbReference type="NCBI Taxonomy" id="1232681"/>
    <lineage>
        <taxon>Bacteria</taxon>
        <taxon>Pseudomonadati</taxon>
        <taxon>Bacteroidota</taxon>
        <taxon>Cytophagia</taxon>
        <taxon>Cytophagales</taxon>
        <taxon>Cyclobacteriaceae</taxon>
    </lineage>
</organism>
<evidence type="ECO:0000313" key="3">
    <source>
        <dbReference type="EMBL" id="EON76257.1"/>
    </source>
</evidence>
<accession>R7ZQ97</accession>
<keyword evidence="2" id="KW-1133">Transmembrane helix</keyword>
<evidence type="ECO:0000256" key="2">
    <source>
        <dbReference type="SAM" id="Phobius"/>
    </source>
</evidence>